<keyword evidence="4" id="KW-1185">Reference proteome</keyword>
<feature type="region of interest" description="Disordered" evidence="1">
    <location>
        <begin position="137"/>
        <end position="164"/>
    </location>
</feature>
<gene>
    <name evidence="3" type="ORF">OWR29_38865</name>
</gene>
<evidence type="ECO:0000256" key="2">
    <source>
        <dbReference type="SAM" id="Phobius"/>
    </source>
</evidence>
<dbReference type="Proteomes" id="UP001151002">
    <property type="component" value="Unassembled WGS sequence"/>
</dbReference>
<name>A0ABT4BBU3_9ACTN</name>
<keyword evidence="2" id="KW-0812">Transmembrane</keyword>
<evidence type="ECO:0000256" key="1">
    <source>
        <dbReference type="SAM" id="MobiDB-lite"/>
    </source>
</evidence>
<sequence length="185" mass="17686">MADFLLSDRFLAGCFWTGVVASPADDSIGDASGSLAEVTGAGAGVDGVFPGSAGGAPGSLADDFDGATCGLRAEGSAVGVAFGVIRAVLVGFAPLVVSGVSLTTMYMPICAPALGVTAGLASLFLAAAVPGWSAAGLSPEEVPESRSSPEDAVGRLPAASGSSACTAAPLSAVVIVPAAPSSVEA</sequence>
<keyword evidence="2" id="KW-0472">Membrane</keyword>
<feature type="compositionally biased region" description="Basic and acidic residues" evidence="1">
    <location>
        <begin position="143"/>
        <end position="153"/>
    </location>
</feature>
<accession>A0ABT4BBU3</accession>
<dbReference type="EMBL" id="JAPNTZ010000017">
    <property type="protein sequence ID" value="MCY1143994.1"/>
    <property type="molecule type" value="Genomic_DNA"/>
</dbReference>
<proteinExistence type="predicted"/>
<protein>
    <submittedName>
        <fullName evidence="3">Uncharacterized protein</fullName>
    </submittedName>
</protein>
<organism evidence="3 4">
    <name type="scientific">Paractinoplanes pyxinae</name>
    <dbReference type="NCBI Taxonomy" id="2997416"/>
    <lineage>
        <taxon>Bacteria</taxon>
        <taxon>Bacillati</taxon>
        <taxon>Actinomycetota</taxon>
        <taxon>Actinomycetes</taxon>
        <taxon>Micromonosporales</taxon>
        <taxon>Micromonosporaceae</taxon>
        <taxon>Paractinoplanes</taxon>
    </lineage>
</organism>
<feature type="transmembrane region" description="Helical" evidence="2">
    <location>
        <begin position="109"/>
        <end position="129"/>
    </location>
</feature>
<evidence type="ECO:0000313" key="3">
    <source>
        <dbReference type="EMBL" id="MCY1143994.1"/>
    </source>
</evidence>
<evidence type="ECO:0000313" key="4">
    <source>
        <dbReference type="Proteomes" id="UP001151002"/>
    </source>
</evidence>
<reference evidence="3" key="1">
    <citation type="submission" date="2022-11" db="EMBL/GenBank/DDBJ databases">
        <authorList>
            <person name="Somphong A."/>
            <person name="Phongsopitanun W."/>
        </authorList>
    </citation>
    <scope>NUCLEOTIDE SEQUENCE</scope>
    <source>
        <strain evidence="3">Pm04-4</strain>
    </source>
</reference>
<keyword evidence="2" id="KW-1133">Transmembrane helix</keyword>
<comment type="caution">
    <text evidence="3">The sequence shown here is derived from an EMBL/GenBank/DDBJ whole genome shotgun (WGS) entry which is preliminary data.</text>
</comment>
<dbReference type="RefSeq" id="WP_267568511.1">
    <property type="nucleotide sequence ID" value="NZ_JAPNTZ010000017.1"/>
</dbReference>
<feature type="transmembrane region" description="Helical" evidence="2">
    <location>
        <begin position="77"/>
        <end position="97"/>
    </location>
</feature>